<dbReference type="Proteomes" id="UP000216052">
    <property type="component" value="Chromosome"/>
</dbReference>
<evidence type="ECO:0000313" key="8">
    <source>
        <dbReference type="Proteomes" id="UP000216052"/>
    </source>
</evidence>
<evidence type="ECO:0000259" key="5">
    <source>
        <dbReference type="Pfam" id="PF04101"/>
    </source>
</evidence>
<organism evidence="7 8">
    <name type="scientific">Sporomusa acidovorans (strain ATCC 49682 / DSM 3132 / Mol)</name>
    <dbReference type="NCBI Taxonomy" id="1123286"/>
    <lineage>
        <taxon>Bacteria</taxon>
        <taxon>Bacillati</taxon>
        <taxon>Bacillota</taxon>
        <taxon>Negativicutes</taxon>
        <taxon>Selenomonadales</taxon>
        <taxon>Sporomusaceae</taxon>
        <taxon>Sporomusa</taxon>
    </lineage>
</organism>
<accession>A0ABZ3J2M3</accession>
<dbReference type="InterPro" id="IPR050519">
    <property type="entry name" value="Glycosyltransf_28_UgtP"/>
</dbReference>
<evidence type="ECO:0000259" key="6">
    <source>
        <dbReference type="Pfam" id="PF06925"/>
    </source>
</evidence>
<evidence type="ECO:0000256" key="4">
    <source>
        <dbReference type="ARBA" id="ARBA00022679"/>
    </source>
</evidence>
<dbReference type="InterPro" id="IPR009695">
    <property type="entry name" value="Diacylglyc_glucosyltr_N"/>
</dbReference>
<dbReference type="PANTHER" id="PTHR43025:SF3">
    <property type="entry name" value="MONOGALACTOSYLDIACYLGLYCEROL SYNTHASE 1, CHLOROPLASTIC"/>
    <property type="match status" value="1"/>
</dbReference>
<dbReference type="GO" id="GO:0016757">
    <property type="term" value="F:glycosyltransferase activity"/>
    <property type="evidence" value="ECO:0007669"/>
    <property type="project" value="UniProtKB-KW"/>
</dbReference>
<name>A0ABZ3J2M3_SPOA4</name>
<keyword evidence="8" id="KW-1185">Reference proteome</keyword>
<evidence type="ECO:0000256" key="2">
    <source>
        <dbReference type="ARBA" id="ARBA00006962"/>
    </source>
</evidence>
<evidence type="ECO:0000256" key="3">
    <source>
        <dbReference type="ARBA" id="ARBA00022676"/>
    </source>
</evidence>
<dbReference type="PANTHER" id="PTHR43025">
    <property type="entry name" value="MONOGALACTOSYLDIACYLGLYCEROL SYNTHASE"/>
    <property type="match status" value="1"/>
</dbReference>
<reference evidence="7" key="1">
    <citation type="submission" date="2024-05" db="EMBL/GenBank/DDBJ databases">
        <title>Isolation and characterization of Sporomusa carbonis sp. nov., a carboxydotrophic hydrogenogen in the genus of Sporomusa isolated from a charcoal burning pile.</title>
        <authorList>
            <person name="Boeer T."/>
            <person name="Rosenbaum F."/>
            <person name="Eysell L."/>
            <person name="Mueller V."/>
            <person name="Daniel R."/>
            <person name="Poehlein A."/>
        </authorList>
    </citation>
    <scope>NUCLEOTIDE SEQUENCE [LARGE SCALE GENOMIC DNA]</scope>
    <source>
        <strain evidence="7">DSM 3132</strain>
    </source>
</reference>
<feature type="domain" description="Diacylglycerol glucosyltransferase N-terminal" evidence="6">
    <location>
        <begin position="12"/>
        <end position="176"/>
    </location>
</feature>
<proteinExistence type="inferred from homology"/>
<evidence type="ECO:0000256" key="1">
    <source>
        <dbReference type="ARBA" id="ARBA00004370"/>
    </source>
</evidence>
<keyword evidence="3 7" id="KW-0328">Glycosyltransferase</keyword>
<feature type="domain" description="Glycosyl transferase family 28 C-terminal" evidence="5">
    <location>
        <begin position="196"/>
        <end position="346"/>
    </location>
</feature>
<dbReference type="Pfam" id="PF04101">
    <property type="entry name" value="Glyco_tran_28_C"/>
    <property type="match status" value="1"/>
</dbReference>
<dbReference type="EC" id="2.4.1.315" evidence="7"/>
<comment type="similarity">
    <text evidence="2">Belongs to the glycosyltransferase 28 family.</text>
</comment>
<dbReference type="EMBL" id="CP155571">
    <property type="protein sequence ID" value="XFO72381.1"/>
    <property type="molecule type" value="Genomic_DNA"/>
</dbReference>
<dbReference type="InterPro" id="IPR007235">
    <property type="entry name" value="Glyco_trans_28_C"/>
</dbReference>
<evidence type="ECO:0000313" key="7">
    <source>
        <dbReference type="EMBL" id="XFO72381.1"/>
    </source>
</evidence>
<dbReference type="Pfam" id="PF06925">
    <property type="entry name" value="MGDG_synth"/>
    <property type="match status" value="1"/>
</dbReference>
<sequence length="371" mass="41168">MLIISASVGDGHTQAANAIRDELICISPSADIKVVDFLDQTNSLGRLIKEAYLKMIDFFPNVYDFLYHWSQETYSGTSIKNITAYLMKMKLLQLLQNYTPDLLVFTHPFPCCTAAYLRRTRQLATPLVAVTTDFSAHEMWIHAEIDQYFVANHEIKAFLAKRGISTKRIFVSGIPISPKFTNFQSSISRKTANMPIILIMGGGLGLGAVEETVVNLQAAKTKIHIVVVTGKNKKLQKNLLNLKAKTFLTHPLTVIGYTEHIHKLMAKSIMLMTKPGGLTCSEALAMELPILLLKPLPGQEEENADFLTRQGVALQLSVSLTPIVEKLLQQPQILQDMQSKARALRQPDAANHVANRLSACIDNPNTLFPAS</sequence>
<comment type="subcellular location">
    <subcellularLocation>
        <location evidence="1">Membrane</location>
    </subcellularLocation>
</comment>
<gene>
    <name evidence="7" type="primary">ugtP_2</name>
    <name evidence="7" type="ORF">SPACI_024330</name>
</gene>
<keyword evidence="4 7" id="KW-0808">Transferase</keyword>
<dbReference type="Gene3D" id="3.40.50.2000">
    <property type="entry name" value="Glycogen Phosphorylase B"/>
    <property type="match status" value="1"/>
</dbReference>
<dbReference type="RefSeq" id="WP_143122664.1">
    <property type="nucleotide sequence ID" value="NZ_CP155571.1"/>
</dbReference>
<dbReference type="SUPFAM" id="SSF53756">
    <property type="entry name" value="UDP-Glycosyltransferase/glycogen phosphorylase"/>
    <property type="match status" value="1"/>
</dbReference>
<protein>
    <submittedName>
        <fullName evidence="7">Processive diacylglycerol beta-glucosyltransferase</fullName>
        <ecNumber evidence="7">2.4.1.315</ecNumber>
    </submittedName>
</protein>